<accession>A0A0P7FW21</accession>
<organism evidence="1 2">
    <name type="scientific">Halolamina pelagica</name>
    <dbReference type="NCBI Taxonomy" id="699431"/>
    <lineage>
        <taxon>Archaea</taxon>
        <taxon>Methanobacteriati</taxon>
        <taxon>Methanobacteriota</taxon>
        <taxon>Stenosarchaea group</taxon>
        <taxon>Halobacteria</taxon>
        <taxon>Halobacteriales</taxon>
        <taxon>Haloferacaceae</taxon>
    </lineage>
</organism>
<dbReference type="STRING" id="699431.SY89_02037"/>
<dbReference type="Proteomes" id="UP000050535">
    <property type="component" value="Unassembled WGS sequence"/>
</dbReference>
<comment type="caution">
    <text evidence="1">The sequence shown here is derived from an EMBL/GenBank/DDBJ whole genome shotgun (WGS) entry which is preliminary data.</text>
</comment>
<protein>
    <recommendedName>
        <fullName evidence="3">DUF4157 domain-containing protein</fullName>
    </recommendedName>
</protein>
<dbReference type="EMBL" id="LGUC01000001">
    <property type="protein sequence ID" value="KPN31294.1"/>
    <property type="molecule type" value="Genomic_DNA"/>
</dbReference>
<evidence type="ECO:0008006" key="3">
    <source>
        <dbReference type="Google" id="ProtNLM"/>
    </source>
</evidence>
<proteinExistence type="predicted"/>
<keyword evidence="2" id="KW-1185">Reference proteome</keyword>
<sequence length="400" mass="43140">MRRAVLACTLLVLAGCGGAIAPGPTPTEPAATGVAVDGDLPVEPTPVFLRVLNLTGERAEAPAVTVESAPRASAPDLPQFPVALGITPHNESDPTGPHVRTHAATAIDGESVTVYEWALDAPELTETTLAHEFVHVVQFRHGWDEAALRRQARVGGGLSYDGATTYALLREGAATYAQTAYERRFLPDRRSSMAHQEAAYENASAYARLLLARYHFGAEYVAERVDSPAGLETLHRDPPTSTEQVLHDSQDPVANLTLKTEETGSWVERDRDRQGELFLRIALRTELNRSSAVGAAHGWGNDRRVTFVREDEVATAWVLRWDDAANASEFAVAFTEYLDAKATAEDGLWRGDDVNATYRVERVGDETVVVYLGDESFVRSATATASGDGDVTIEAGDGAA</sequence>
<evidence type="ECO:0000313" key="2">
    <source>
        <dbReference type="Proteomes" id="UP000050535"/>
    </source>
</evidence>
<dbReference type="PROSITE" id="PS51257">
    <property type="entry name" value="PROKAR_LIPOPROTEIN"/>
    <property type="match status" value="1"/>
</dbReference>
<dbReference type="RefSeq" id="WP_054583963.1">
    <property type="nucleotide sequence ID" value="NZ_LGUC01000001.1"/>
</dbReference>
<dbReference type="AlphaFoldDB" id="A0A0P7FW21"/>
<reference evidence="2" key="1">
    <citation type="submission" date="2013-11" db="EMBL/GenBank/DDBJ databases">
        <authorList>
            <person name="Hoang H.T."/>
            <person name="Killian M.L."/>
            <person name="Madson D.M."/>
            <person name="Arruda P.H.E."/>
            <person name="Sun D."/>
            <person name="Schwartz K.J."/>
            <person name="Yoon K."/>
        </authorList>
    </citation>
    <scope>NUCLEOTIDE SEQUENCE [LARGE SCALE GENOMIC DNA]</scope>
    <source>
        <strain evidence="2">CDK2</strain>
    </source>
</reference>
<gene>
    <name evidence="1" type="ORF">SY89_02037</name>
</gene>
<dbReference type="OrthoDB" id="312460at2157"/>
<name>A0A0P7FW21_9EURY</name>
<evidence type="ECO:0000313" key="1">
    <source>
        <dbReference type="EMBL" id="KPN31294.1"/>
    </source>
</evidence>